<dbReference type="GO" id="GO:0006817">
    <property type="term" value="P:phosphate ion transport"/>
    <property type="evidence" value="ECO:0007669"/>
    <property type="project" value="TreeGrafter"/>
</dbReference>
<feature type="domain" description="EXS" evidence="8">
    <location>
        <begin position="545"/>
        <end position="741"/>
    </location>
</feature>
<evidence type="ECO:0000256" key="1">
    <source>
        <dbReference type="ARBA" id="ARBA00004141"/>
    </source>
</evidence>
<feature type="transmembrane region" description="Helical" evidence="7">
    <location>
        <begin position="489"/>
        <end position="505"/>
    </location>
</feature>
<dbReference type="OrthoDB" id="292953at2759"/>
<dbReference type="FunCoup" id="A0A078BDX4">
    <property type="interactions" value="25"/>
</dbReference>
<feature type="domain" description="SPX" evidence="9">
    <location>
        <begin position="87"/>
        <end position="299"/>
    </location>
</feature>
<keyword evidence="5 7" id="KW-0472">Membrane</keyword>
<keyword evidence="11" id="KW-1185">Reference proteome</keyword>
<dbReference type="Proteomes" id="UP000039865">
    <property type="component" value="Unassembled WGS sequence"/>
</dbReference>
<dbReference type="GO" id="GO:0005794">
    <property type="term" value="C:Golgi apparatus"/>
    <property type="evidence" value="ECO:0007669"/>
    <property type="project" value="TreeGrafter"/>
</dbReference>
<feature type="transmembrane region" description="Helical" evidence="7">
    <location>
        <begin position="355"/>
        <end position="378"/>
    </location>
</feature>
<evidence type="ECO:0000256" key="3">
    <source>
        <dbReference type="ARBA" id="ARBA00022692"/>
    </source>
</evidence>
<evidence type="ECO:0000259" key="8">
    <source>
        <dbReference type="PROSITE" id="PS51380"/>
    </source>
</evidence>
<feature type="compositionally biased region" description="Polar residues" evidence="6">
    <location>
        <begin position="75"/>
        <end position="84"/>
    </location>
</feature>
<dbReference type="PANTHER" id="PTHR10783">
    <property type="entry name" value="XENOTROPIC AND POLYTROPIC RETROVIRUS RECEPTOR 1-RELATED"/>
    <property type="match status" value="1"/>
</dbReference>
<dbReference type="PROSITE" id="PS51382">
    <property type="entry name" value="SPX"/>
    <property type="match status" value="1"/>
</dbReference>
<dbReference type="GO" id="GO:0005886">
    <property type="term" value="C:plasma membrane"/>
    <property type="evidence" value="ECO:0007669"/>
    <property type="project" value="TreeGrafter"/>
</dbReference>
<feature type="transmembrane region" description="Helical" evidence="7">
    <location>
        <begin position="457"/>
        <end position="477"/>
    </location>
</feature>
<dbReference type="GO" id="GO:0000822">
    <property type="term" value="F:inositol hexakisphosphate binding"/>
    <property type="evidence" value="ECO:0007669"/>
    <property type="project" value="TreeGrafter"/>
</dbReference>
<name>A0A078BDX4_STYLE</name>
<accession>A0A078BDX4</accession>
<dbReference type="GO" id="GO:0016036">
    <property type="term" value="P:cellular response to phosphate starvation"/>
    <property type="evidence" value="ECO:0007669"/>
    <property type="project" value="TreeGrafter"/>
</dbReference>
<feature type="transmembrane region" description="Helical" evidence="7">
    <location>
        <begin position="610"/>
        <end position="627"/>
    </location>
</feature>
<dbReference type="InterPro" id="IPR004342">
    <property type="entry name" value="EXS_C"/>
</dbReference>
<organism evidence="10 11">
    <name type="scientific">Stylonychia lemnae</name>
    <name type="common">Ciliate</name>
    <dbReference type="NCBI Taxonomy" id="5949"/>
    <lineage>
        <taxon>Eukaryota</taxon>
        <taxon>Sar</taxon>
        <taxon>Alveolata</taxon>
        <taxon>Ciliophora</taxon>
        <taxon>Intramacronucleata</taxon>
        <taxon>Spirotrichea</taxon>
        <taxon>Stichotrichia</taxon>
        <taxon>Sporadotrichida</taxon>
        <taxon>Oxytrichidae</taxon>
        <taxon>Stylonychinae</taxon>
        <taxon>Stylonychia</taxon>
    </lineage>
</organism>
<gene>
    <name evidence="10" type="primary">Contig2260.g2424</name>
    <name evidence="10" type="ORF">STYLEM_20939</name>
</gene>
<feature type="region of interest" description="Disordered" evidence="6">
    <location>
        <begin position="67"/>
        <end position="93"/>
    </location>
</feature>
<keyword evidence="10" id="KW-0675">Receptor</keyword>
<evidence type="ECO:0000256" key="7">
    <source>
        <dbReference type="SAM" id="Phobius"/>
    </source>
</evidence>
<evidence type="ECO:0000259" key="9">
    <source>
        <dbReference type="PROSITE" id="PS51382"/>
    </source>
</evidence>
<comment type="subcellular location">
    <subcellularLocation>
        <location evidence="1">Membrane</location>
        <topology evidence="1">Multi-pass membrane protein</topology>
    </subcellularLocation>
</comment>
<dbReference type="AlphaFoldDB" id="A0A078BDX4"/>
<comment type="similarity">
    <text evidence="2">Belongs to the SYG1 (TC 2.A.94) family.</text>
</comment>
<feature type="transmembrane region" description="Helical" evidence="7">
    <location>
        <begin position="656"/>
        <end position="676"/>
    </location>
</feature>
<dbReference type="InParanoid" id="A0A078BDX4"/>
<dbReference type="OMA" id="IGVMFAH"/>
<evidence type="ECO:0000256" key="5">
    <source>
        <dbReference type="ARBA" id="ARBA00023136"/>
    </source>
</evidence>
<feature type="transmembrane region" description="Helical" evidence="7">
    <location>
        <begin position="398"/>
        <end position="418"/>
    </location>
</feature>
<dbReference type="InterPro" id="IPR004331">
    <property type="entry name" value="SPX_dom"/>
</dbReference>
<evidence type="ECO:0000313" key="11">
    <source>
        <dbReference type="Proteomes" id="UP000039865"/>
    </source>
</evidence>
<proteinExistence type="inferred from homology"/>
<sequence length="745" mass="88240">MFSLLAQENAFYNNDLTEEDQIEHNIIREYYKEAHDHSYNRKYSRFSFGKSRSVSQNVDPNMLKKLKTFRDDDPLSNQQKQQPSLRRAKSKFLGDNPSNVEAELNYILPKLDWKLIAQTENQISSIKLRTEGEAAMRDWVSQLVEEIDRLESFYKDRLTELKKEYKKLKFQMTTSTQSKTQSEVKLQTKRPLNITEYQQLREQSLNTYKKDQEGNSETLSLLGSQQSSGHQLKHVGVQKQNRAKDELELATNWRRAFQDIYTNLKWLNAFTTINVVAIQKAIDKFMKSYFLIKDNIIDKKLLAYLDSKEFSRKKDVNRQQKKIIRFFANLFENGSERRARYAMEKKDVEMRRQDLIQISIFSGALAVIAIVAILVLLIPGAEDPWEDWIEIFSNLFAFRFLLMIIVVLVFSAVDIYILRKFKINYLFIFELDPNYKITHIQLTRSFMIKLDYLFDEVPAIFTLIAICLFVLICFFPFHCFYLKARKNLLFVLINILISPFGIVRFKHFFMADIITSFINPLKDMGNVGCYFVRGLWEDSEETNNQNCPHLENYKITIAFIPFWFRLMQCFRRYHDTKVRAHLINGGKYFSSILVQTAGAFNTKFATSNTLYILISISIYSTCYSLYWDFIMDWGMFRTKEKGKKYLRSKLFYPVWFYYYAMVCNVILRFFWIVPLIHVDKNGWLSKSHSITLFLTLAEGYRRAQWALLRIENENVNNFEKYRNILQIPAFIDDDSIEKAPKTRTK</sequence>
<keyword evidence="3 7" id="KW-0812">Transmembrane</keyword>
<dbReference type="Pfam" id="PF03124">
    <property type="entry name" value="EXS"/>
    <property type="match status" value="1"/>
</dbReference>
<dbReference type="PANTHER" id="PTHR10783:SF103">
    <property type="entry name" value="SOLUTE CARRIER FAMILY 53 MEMBER 1"/>
    <property type="match status" value="1"/>
</dbReference>
<protein>
    <submittedName>
        <fullName evidence="10">Xenotropic and polytropic retrovirus receptor 1</fullName>
    </submittedName>
</protein>
<dbReference type="EMBL" id="CCKQ01019742">
    <property type="protein sequence ID" value="CDW91778.1"/>
    <property type="molecule type" value="Genomic_DNA"/>
</dbReference>
<evidence type="ECO:0000313" key="10">
    <source>
        <dbReference type="EMBL" id="CDW91778.1"/>
    </source>
</evidence>
<reference evidence="10 11" key="1">
    <citation type="submission" date="2014-06" db="EMBL/GenBank/DDBJ databases">
        <authorList>
            <person name="Swart Estienne"/>
        </authorList>
    </citation>
    <scope>NUCLEOTIDE SEQUENCE [LARGE SCALE GENOMIC DNA]</scope>
    <source>
        <strain evidence="10 11">130c</strain>
    </source>
</reference>
<dbReference type="PROSITE" id="PS51380">
    <property type="entry name" value="EXS"/>
    <property type="match status" value="1"/>
</dbReference>
<keyword evidence="4 7" id="KW-1133">Transmembrane helix</keyword>
<evidence type="ECO:0000256" key="4">
    <source>
        <dbReference type="ARBA" id="ARBA00022989"/>
    </source>
</evidence>
<evidence type="ECO:0000256" key="2">
    <source>
        <dbReference type="ARBA" id="ARBA00009665"/>
    </source>
</evidence>
<evidence type="ECO:0000256" key="6">
    <source>
        <dbReference type="SAM" id="MobiDB-lite"/>
    </source>
</evidence>